<protein>
    <submittedName>
        <fullName evidence="2">Putative eka-like protein</fullName>
    </submittedName>
</protein>
<dbReference type="EMBL" id="JNVN01002042">
    <property type="protein sequence ID" value="KHJ32491.1"/>
    <property type="molecule type" value="Genomic_DNA"/>
</dbReference>
<accession>A0A0B1P6B4</accession>
<sequence length="149" mass="15972">MIDEEIDRLIAIGLESSCWATKDSTMSLKNSTPSIHGVEKPKSTDRVDLLPPSSTSTVQVQQNMSPTNEEPTVVDLSISQASSTTSPSSTSHDTPMLIEKIRELPCPPELRVVVEAEIRRAAQTAANIELCTVAVNYVKAALAPLAISA</sequence>
<feature type="compositionally biased region" description="Polar residues" evidence="1">
    <location>
        <begin position="25"/>
        <end position="34"/>
    </location>
</feature>
<feature type="region of interest" description="Disordered" evidence="1">
    <location>
        <begin position="25"/>
        <end position="94"/>
    </location>
</feature>
<dbReference type="HOGENOM" id="CLU_018153_2_1_1"/>
<gene>
    <name evidence="2" type="ORF">EV44_g4282</name>
</gene>
<dbReference type="AlphaFoldDB" id="A0A0B1P6B4"/>
<comment type="caution">
    <text evidence="2">The sequence shown here is derived from an EMBL/GenBank/DDBJ whole genome shotgun (WGS) entry which is preliminary data.</text>
</comment>
<evidence type="ECO:0000313" key="3">
    <source>
        <dbReference type="Proteomes" id="UP000030854"/>
    </source>
</evidence>
<reference evidence="2 3" key="1">
    <citation type="journal article" date="2014" name="BMC Genomics">
        <title>Adaptive genomic structural variation in the grape powdery mildew pathogen, Erysiphe necator.</title>
        <authorList>
            <person name="Jones L."/>
            <person name="Riaz S."/>
            <person name="Morales-Cruz A."/>
            <person name="Amrine K.C."/>
            <person name="McGuire B."/>
            <person name="Gubler W.D."/>
            <person name="Walker M.A."/>
            <person name="Cantu D."/>
        </authorList>
    </citation>
    <scope>NUCLEOTIDE SEQUENCE [LARGE SCALE GENOMIC DNA]</scope>
    <source>
        <strain evidence="3">c</strain>
    </source>
</reference>
<feature type="compositionally biased region" description="Polar residues" evidence="1">
    <location>
        <begin position="52"/>
        <end position="70"/>
    </location>
</feature>
<evidence type="ECO:0000313" key="2">
    <source>
        <dbReference type="EMBL" id="KHJ32491.1"/>
    </source>
</evidence>
<organism evidence="2 3">
    <name type="scientific">Uncinula necator</name>
    <name type="common">Grape powdery mildew</name>
    <dbReference type="NCBI Taxonomy" id="52586"/>
    <lineage>
        <taxon>Eukaryota</taxon>
        <taxon>Fungi</taxon>
        <taxon>Dikarya</taxon>
        <taxon>Ascomycota</taxon>
        <taxon>Pezizomycotina</taxon>
        <taxon>Leotiomycetes</taxon>
        <taxon>Erysiphales</taxon>
        <taxon>Erysiphaceae</taxon>
        <taxon>Erysiphe</taxon>
    </lineage>
</organism>
<dbReference type="Proteomes" id="UP000030854">
    <property type="component" value="Unassembled WGS sequence"/>
</dbReference>
<proteinExistence type="predicted"/>
<feature type="compositionally biased region" description="Basic and acidic residues" evidence="1">
    <location>
        <begin position="37"/>
        <end position="48"/>
    </location>
</feature>
<name>A0A0B1P6B4_UNCNE</name>
<keyword evidence="3" id="KW-1185">Reference proteome</keyword>
<feature type="compositionally biased region" description="Low complexity" evidence="1">
    <location>
        <begin position="77"/>
        <end position="94"/>
    </location>
</feature>
<evidence type="ECO:0000256" key="1">
    <source>
        <dbReference type="SAM" id="MobiDB-lite"/>
    </source>
</evidence>